<dbReference type="PANTHER" id="PTHR17695">
    <property type="entry name" value="SMALL SUBUNIT PROCESSOME COMPONENT 20 HOMOLOG"/>
    <property type="match status" value="1"/>
</dbReference>
<feature type="domain" description="U3 small nucleolar RNA-associated protein 20 N-terminal" evidence="2">
    <location>
        <begin position="840"/>
        <end position="1423"/>
    </location>
</feature>
<feature type="domain" description="U3 small nucleolar RNA-associated protein 20 C-terminal" evidence="4">
    <location>
        <begin position="2191"/>
        <end position="2552"/>
    </location>
</feature>
<reference evidence="5" key="1">
    <citation type="submission" date="2021-03" db="EMBL/GenBank/DDBJ databases">
        <authorList>
            <person name="Tagirdzhanova G."/>
        </authorList>
    </citation>
    <scope>NUCLEOTIDE SEQUENCE</scope>
</reference>
<dbReference type="SUPFAM" id="SSF48371">
    <property type="entry name" value="ARM repeat"/>
    <property type="match status" value="2"/>
</dbReference>
<evidence type="ECO:0000259" key="4">
    <source>
        <dbReference type="Pfam" id="PF23099"/>
    </source>
</evidence>
<dbReference type="PANTHER" id="PTHR17695:SF11">
    <property type="entry name" value="SMALL SUBUNIT PROCESSOME COMPONENT 20 HOMOLOG"/>
    <property type="match status" value="1"/>
</dbReference>
<organism evidence="5 6">
    <name type="scientific">Gomphillus americanus</name>
    <dbReference type="NCBI Taxonomy" id="1940652"/>
    <lineage>
        <taxon>Eukaryota</taxon>
        <taxon>Fungi</taxon>
        <taxon>Dikarya</taxon>
        <taxon>Ascomycota</taxon>
        <taxon>Pezizomycotina</taxon>
        <taxon>Lecanoromycetes</taxon>
        <taxon>OSLEUM clade</taxon>
        <taxon>Ostropomycetidae</taxon>
        <taxon>Ostropales</taxon>
        <taxon>Graphidaceae</taxon>
        <taxon>Gomphilloideae</taxon>
        <taxon>Gomphillus</taxon>
    </lineage>
</organism>
<keyword evidence="6" id="KW-1185">Reference proteome</keyword>
<feature type="compositionally biased region" description="Acidic residues" evidence="1">
    <location>
        <begin position="2371"/>
        <end position="2388"/>
    </location>
</feature>
<dbReference type="InterPro" id="IPR052575">
    <property type="entry name" value="SSU_processome_comp_20"/>
</dbReference>
<proteinExistence type="predicted"/>
<feature type="domain" description="U3 small nucleolar RNA-associated protein 20" evidence="3">
    <location>
        <begin position="1633"/>
        <end position="1849"/>
    </location>
</feature>
<dbReference type="OrthoDB" id="360653at2759"/>
<dbReference type="Pfam" id="PF07539">
    <property type="entry name" value="UTP20_N"/>
    <property type="match status" value="1"/>
</dbReference>
<dbReference type="InterPro" id="IPR011430">
    <property type="entry name" value="UTP20_N"/>
</dbReference>
<evidence type="ECO:0000256" key="1">
    <source>
        <dbReference type="SAM" id="MobiDB-lite"/>
    </source>
</evidence>
<sequence>MSHAATQDDGDHHPARKRYHKFESFSQRVARLKIDPIRRNRNPEFEGDDLQSYFKTGLDRWKELNLSDSFSRFVQEAEPLCDNLPQVLYHRTRIVTLLQQYLNERNVLSLEPLLDLISCLAHDLGVNFEDHFSEVLVLVLDIATKHTDIEVVEWSFSSLAWLFKYLSRLLVPDLRPTYDLMAAAMGKDTHKPFIARFAAEAMSFLVRKAASAYSKHQEPLQKIVHHIFADFDAFEHNSKYIDVYRYGIMTLFANAVKGVGKELHTVALVLYRCLLDHALTERSKAILLGVTVSCIHYTDADTLEPLRNVIFDSVDKLSSEPDQDEIEKWLSLMMALVSVRNGTRVQDWQLFLSRLTKLAELISTLNVRELAQTHFQLVRTTAVAFSIAPLDACMPHLRLIDLLSAKLSSELLVELCVYQAELDRGRFERFFLPTFVKLLATSLENEEHLNLLAALHISSLSVHLDEARRLPLEFQKHVAHVAKNDLSNLEDLVLLANYLELVANLQLEDFIKADLQDSLEKHFNAAMSNFECIPNDVLHFHLTTGLDFLLRHSGQWPSWGKVICHLQAFAAVPLYLENVRKYLVGPENNVVLTAIPDLVDEVVRNLASPSKKLRYSSLLLLQDVYVLQTSQKSSILATALELESLSLDIKSARAASMLVRRLAEQYPGVEEASWLAKAIPAYCFGPLHFKLSQIWMESIEALKQMASRPNAENVITEILFRWLDMAKEEPSSVEQLTSEAITKSNEFQCSAQSRTLKLFKDTHSMLRSAKQQLETRFEDMQKKEPLANRDSHVQAFRVLKALPELAEKRSRRLVPVFLCHPHRHDAMHDNLQSRTDQPSLSRKEQLDLLEIFEQFTNPRMLYRSSEVYAQLLHYLSSGDAKIQTSALKALSTWKLPVLDKYLTNLNNLLDENRFREELSTFLTRDEDLQDIDFDELLPFLTRVLYGRAISRVGSTSSKGSLVSKRRAIFDALARLNHVAIQEFANIALGPLTAMGNEGTAPIMSGNAEAQTISHRQQLGMLNLFKDMTDSLGEKIGSALPSIIPAILFCGDSASETDTDIVTKDLKKSAIQCLTSISIRIPTSLSFGSITKVIQIFVDPRLENLAAENSQSVSALLQLLAAWAANTDTALWLTIGKSNILNAVTQILIAPSVKENVLLYVMEQIVKPLAHLANMDNDSTIHRIKNTVLGPNMEHILERLGMLLQNNPEKRVLASSLSLLAALANSVESSKHTQAFLRTAALLLIEPAHRVGPKSKNDILGFLVQFVPLSGLSAGDDILDRLEISLLPLLLYSRDRESRVSTNEVLFQVACLDPDLQRPAAICSDLDAFSKHAIDEPDFGRRLSAFGSLEKENVGFSAKQWRPVLYSLLYHIQDTQELAIRTSASRSLNDFVKIVASMSDQKPELFSLLDTVLLPNLRKGVTQTSELVRLEYLSIFAEIIKRFPLWDKVNDLRPLLVNDDEEASFFSNILHIQQHRRLRALRRLAGEAIKGQFRSANIAHFLIPLLERFVLDQSEEKTEHNVVYETVTTLGSLTLGLEWPQFRAMYRRYTSYILTNPNLEKAAIRLLSMMTDSLNQCTNSRTGSTDSVLADQANLSIQTKLDRLGQTLPKGDKLSEDIAKNLTTPLRQYVHHKDETLVSQRVPVSITVAKLIMLLKENEIIQQLPPLLTDVCQILRSRAQESRDLARKTLIEISKAIGPPYFGFILKELRTALPRGYQLHVLSFSAHALLVANESACQNGELDYSLDDITNIIMDDMFGVTGQEKDAEDYISQMKEIRSNKSFDSAEIMARISSLSHISKLLQPIMALLEERIDLRMLKKVDELLRRIGVGLLRNKAVGSQEALVLCFELLQQVFSKTRSTSAPAANNIRRKRFLINMKSAKVSNVTHGTASALHKLGRFGLDLLRMILNRHEDLQTPGNLSGFMPIVGEAIMSNHEEIQVSAIRLLATIIRVPLEQLDQNALVYVSEAMALIKNATSANSEAPQAALKLITVLLRDRDNVNVKDTDVTYILNRIKADLDEPDRQGIIFNFLKAVLHRKVIVAEVYEVMDSMAALKIQSQSSATRNAARAIYVQFLTNYPQGRDRLKQQWDFLVKNLSYEFADGRQSVLETLHLLLGKIGNNIVQDIVTTFFAPVVLITVNDESSDCRKMAALLLKEFFEYSNDDTTSKMLILLRSWLAQGGSELLLRTSLQIFVIYLEANAGKAKKEVSLLKQRITQLLENIDYDNVIDGWETVYFSLQLLFKLVQTYPDELLSKEANNVWTSVINCSHFAHTWVKTATSQLLGLYFADIARMNAQDESYELPLSGSKGLSLDLKTITSVLRSSLNALKLSNISEELAKQLVKNIVFLGRLAVSIPDKGTSDENKENSSADMEDDDDNEDDEINDNDDDRNGHHPMHPLAFIFSRVSAILRRETVSAKAAAMVSKASAIQLLAALCSHISPSKLLPHAFSIILPLYLLTDPTTSIPFSTDEGFKTATAEVKSNAQELMSLLQSKFGTSAFVDTLSKVREHVNQKRGARRVKRRIDTVSAPELTGLKRVKKRTQQREKKKQKNASYRAQRRGW</sequence>
<dbReference type="InterPro" id="IPR016024">
    <property type="entry name" value="ARM-type_fold"/>
</dbReference>
<dbReference type="Pfam" id="PF23099">
    <property type="entry name" value="UTP20_C"/>
    <property type="match status" value="1"/>
</dbReference>
<feature type="region of interest" description="Disordered" evidence="1">
    <location>
        <begin position="2538"/>
        <end position="2562"/>
    </location>
</feature>
<feature type="compositionally biased region" description="Basic and acidic residues" evidence="1">
    <location>
        <begin position="2359"/>
        <end position="2368"/>
    </location>
</feature>
<evidence type="ECO:0000259" key="3">
    <source>
        <dbReference type="Pfam" id="PF20416"/>
    </source>
</evidence>
<dbReference type="InterPro" id="IPR011989">
    <property type="entry name" value="ARM-like"/>
</dbReference>
<accession>A0A8H3EZU6</accession>
<protein>
    <submittedName>
        <fullName evidence="5">Uncharacterized protein</fullName>
    </submittedName>
</protein>
<feature type="region of interest" description="Disordered" evidence="1">
    <location>
        <begin position="2358"/>
        <end position="2393"/>
    </location>
</feature>
<dbReference type="Proteomes" id="UP000664169">
    <property type="component" value="Unassembled WGS sequence"/>
</dbReference>
<dbReference type="Pfam" id="PF20416">
    <property type="entry name" value="UTP20"/>
    <property type="match status" value="1"/>
</dbReference>
<evidence type="ECO:0000313" key="5">
    <source>
        <dbReference type="EMBL" id="CAF9914913.1"/>
    </source>
</evidence>
<dbReference type="GO" id="GO:0032040">
    <property type="term" value="C:small-subunit processome"/>
    <property type="evidence" value="ECO:0007669"/>
    <property type="project" value="TreeGrafter"/>
</dbReference>
<gene>
    <name evidence="5" type="ORF">GOMPHAMPRED_008328</name>
</gene>
<dbReference type="Gene3D" id="1.25.10.10">
    <property type="entry name" value="Leucine-rich Repeat Variant"/>
    <property type="match status" value="1"/>
</dbReference>
<name>A0A8H3EZU6_9LECA</name>
<dbReference type="InterPro" id="IPR057525">
    <property type="entry name" value="UTP20_C"/>
</dbReference>
<evidence type="ECO:0000259" key="2">
    <source>
        <dbReference type="Pfam" id="PF07539"/>
    </source>
</evidence>
<dbReference type="GO" id="GO:0030686">
    <property type="term" value="C:90S preribosome"/>
    <property type="evidence" value="ECO:0007669"/>
    <property type="project" value="TreeGrafter"/>
</dbReference>
<evidence type="ECO:0000313" key="6">
    <source>
        <dbReference type="Proteomes" id="UP000664169"/>
    </source>
</evidence>
<comment type="caution">
    <text evidence="5">The sequence shown here is derived from an EMBL/GenBank/DDBJ whole genome shotgun (WGS) entry which is preliminary data.</text>
</comment>
<dbReference type="EMBL" id="CAJPDQ010000009">
    <property type="protein sequence ID" value="CAF9914913.1"/>
    <property type="molecule type" value="Genomic_DNA"/>
</dbReference>
<dbReference type="InterPro" id="IPR046523">
    <property type="entry name" value="UTP20_dom"/>
</dbReference>